<evidence type="ECO:0000313" key="2">
    <source>
        <dbReference type="Proteomes" id="UP000515703"/>
    </source>
</evidence>
<dbReference type="PANTHER" id="PTHR37310">
    <property type="entry name" value="CYTOPLASMIC PROTEIN-RELATED"/>
    <property type="match status" value="1"/>
</dbReference>
<keyword evidence="2" id="KW-1185">Reference proteome</keyword>
<dbReference type="RefSeq" id="WP_185258756.1">
    <property type="nucleotide sequence ID" value="NZ_AP023368.1"/>
</dbReference>
<dbReference type="InterPro" id="IPR044543">
    <property type="entry name" value="YHJQ-like"/>
</dbReference>
<evidence type="ECO:0000313" key="1">
    <source>
        <dbReference type="EMBL" id="BCJ98426.1"/>
    </source>
</evidence>
<accession>A0A7I8DQ70</accession>
<reference evidence="1 2" key="1">
    <citation type="submission" date="2020-08" db="EMBL/GenBank/DDBJ databases">
        <title>Draft genome sequencing of an Anaerocolumna strain isolated from anoxic soil subjected to BSD treatment.</title>
        <authorList>
            <person name="Uek A."/>
            <person name="Tonouchi A."/>
        </authorList>
    </citation>
    <scope>NUCLEOTIDE SEQUENCE [LARGE SCALE GENOMIC DNA]</scope>
    <source>
        <strain evidence="1 2">CTTW</strain>
    </source>
</reference>
<dbReference type="KEGG" id="acht:bsdcttw_14670"/>
<gene>
    <name evidence="1" type="ORF">bsdcttw_14670</name>
</gene>
<proteinExistence type="predicted"/>
<name>A0A7I8DQ70_9FIRM</name>
<dbReference type="Gene3D" id="1.20.1270.360">
    <property type="match status" value="1"/>
</dbReference>
<dbReference type="PANTHER" id="PTHR37310:SF1">
    <property type="entry name" value="CYTOPLASMIC PROTEIN"/>
    <property type="match status" value="1"/>
</dbReference>
<protein>
    <submittedName>
        <fullName evidence="1">Ferredoxin</fullName>
    </submittedName>
</protein>
<sequence length="123" mass="13655">MFATMEKMPVSLMQNGNPHQTCIDACVKCAQICQECLTMCLQEDDVKARLSCIKSLQDCSEICSITACYMSRGSQNIQEICNVCATICEQCADDCSMFQDNHCPTCSDTCRQCASECKNMVNM</sequence>
<dbReference type="Pfam" id="PF03860">
    <property type="entry name" value="Csp"/>
    <property type="match status" value="1"/>
</dbReference>
<organism evidence="1 2">
    <name type="scientific">Anaerocolumna chitinilytica</name>
    <dbReference type="NCBI Taxonomy" id="1727145"/>
    <lineage>
        <taxon>Bacteria</taxon>
        <taxon>Bacillati</taxon>
        <taxon>Bacillota</taxon>
        <taxon>Clostridia</taxon>
        <taxon>Lachnospirales</taxon>
        <taxon>Lachnospiraceae</taxon>
        <taxon>Anaerocolumna</taxon>
    </lineage>
</organism>
<dbReference type="CDD" id="cd08026">
    <property type="entry name" value="DUF326"/>
    <property type="match status" value="1"/>
</dbReference>
<reference evidence="1 2" key="2">
    <citation type="submission" date="2020-08" db="EMBL/GenBank/DDBJ databases">
        <authorList>
            <person name="Ueki A."/>
            <person name="Tonouchi A."/>
        </authorList>
    </citation>
    <scope>NUCLEOTIDE SEQUENCE [LARGE SCALE GENOMIC DNA]</scope>
    <source>
        <strain evidence="1 2">CTTW</strain>
    </source>
</reference>
<dbReference type="EMBL" id="AP023368">
    <property type="protein sequence ID" value="BCJ98426.1"/>
    <property type="molecule type" value="Genomic_DNA"/>
</dbReference>
<dbReference type="InterPro" id="IPR005560">
    <property type="entry name" value="Csp_YhjQ"/>
</dbReference>
<dbReference type="Proteomes" id="UP000515703">
    <property type="component" value="Chromosome"/>
</dbReference>
<dbReference type="AlphaFoldDB" id="A0A7I8DQ70"/>